<evidence type="ECO:0000313" key="9">
    <source>
        <dbReference type="EMBL" id="GGO42466.1"/>
    </source>
</evidence>
<dbReference type="InterPro" id="IPR038297">
    <property type="entry name" value="CcmH/CycL/NrfF/Ccl2_sf"/>
</dbReference>
<comment type="caution">
    <text evidence="9">The sequence shown here is derived from an EMBL/GenBank/DDBJ whole genome shotgun (WGS) entry which is preliminary data.</text>
</comment>
<evidence type="ECO:0000313" key="10">
    <source>
        <dbReference type="Proteomes" id="UP000642509"/>
    </source>
</evidence>
<comment type="function">
    <text evidence="7">Possible subunit of a heme lyase.</text>
</comment>
<dbReference type="Gene3D" id="1.25.40.10">
    <property type="entry name" value="Tetratricopeptide repeat domain"/>
    <property type="match status" value="2"/>
</dbReference>
<accession>A0ABQ2LS00</accession>
<keyword evidence="3 7" id="KW-0479">Metal-binding</keyword>
<keyword evidence="2 7" id="KW-0349">Heme</keyword>
<dbReference type="InterPro" id="IPR005616">
    <property type="entry name" value="CcmH/CycL/Ccl2/NrfF_N"/>
</dbReference>
<keyword evidence="10" id="KW-1185">Reference proteome</keyword>
<feature type="transmembrane region" description="Helical" evidence="7">
    <location>
        <begin position="136"/>
        <end position="152"/>
    </location>
</feature>
<dbReference type="SUPFAM" id="SSF48452">
    <property type="entry name" value="TPR-like"/>
    <property type="match status" value="1"/>
</dbReference>
<evidence type="ECO:0000256" key="3">
    <source>
        <dbReference type="ARBA" id="ARBA00022723"/>
    </source>
</evidence>
<keyword evidence="5" id="KW-0201">Cytochrome c-type biogenesis</keyword>
<keyword evidence="4 7" id="KW-0732">Signal</keyword>
<dbReference type="EMBL" id="BMLQ01000002">
    <property type="protein sequence ID" value="GGO42466.1"/>
    <property type="molecule type" value="Genomic_DNA"/>
</dbReference>
<gene>
    <name evidence="9" type="ORF">GCM10010977_08350</name>
</gene>
<dbReference type="Proteomes" id="UP000642509">
    <property type="component" value="Unassembled WGS sequence"/>
</dbReference>
<keyword evidence="7" id="KW-0812">Transmembrane</keyword>
<protein>
    <recommendedName>
        <fullName evidence="7">Cytochrome c-type biogenesis protein</fullName>
    </recommendedName>
</protein>
<dbReference type="CDD" id="cd16378">
    <property type="entry name" value="CcmH_N"/>
    <property type="match status" value="1"/>
</dbReference>
<dbReference type="Pfam" id="PF03918">
    <property type="entry name" value="CcmH"/>
    <property type="match status" value="1"/>
</dbReference>
<dbReference type="InterPro" id="IPR051263">
    <property type="entry name" value="C-type_cytochrome_biogenesis"/>
</dbReference>
<evidence type="ECO:0000256" key="5">
    <source>
        <dbReference type="ARBA" id="ARBA00022748"/>
    </source>
</evidence>
<sequence length="311" mass="32986">MRRVLAWSVAVAIGIFAILGLWSAATDSGPVSAEDTAREVSQSLRCPTCAGESIADSSALLSDAMRRTVEQQVRQGRSAHEIQAWFAERYGDEVLLAPPHTGYGWLLWAAPVALVGAAVVVLLVRGGPANRRRWTGLLALAATTLVGVWLLVPRAGAPVPQGMQQEGAGPVDTLPILRDAVDHAPGNAGLRLAFAGALEEAGKDAEAVKAYAAATRLRPLDPDTRYRHAFALVRSGEPRAAREVLEESLRVRQDHAPSLLLLGALVHGEDPDRASALLQQFVQLAPEHPAADQVTAFLEGGLGQMPAEVLP</sequence>
<evidence type="ECO:0000256" key="6">
    <source>
        <dbReference type="ARBA" id="ARBA00023004"/>
    </source>
</evidence>
<feature type="domain" description="CcmH/CycL/Ccl2/NrfF N-terminal" evidence="8">
    <location>
        <begin position="33"/>
        <end position="125"/>
    </location>
</feature>
<dbReference type="PANTHER" id="PTHR47870">
    <property type="entry name" value="CYTOCHROME C-TYPE BIOGENESIS PROTEIN CCMH"/>
    <property type="match status" value="1"/>
</dbReference>
<reference evidence="10" key="1">
    <citation type="journal article" date="2019" name="Int. J. Syst. Evol. Microbiol.">
        <title>The Global Catalogue of Microorganisms (GCM) 10K type strain sequencing project: providing services to taxonomists for standard genome sequencing and annotation.</title>
        <authorList>
            <consortium name="The Broad Institute Genomics Platform"/>
            <consortium name="The Broad Institute Genome Sequencing Center for Infectious Disease"/>
            <person name="Wu L."/>
            <person name="Ma J."/>
        </authorList>
    </citation>
    <scope>NUCLEOTIDE SEQUENCE [LARGE SCALE GENOMIC DNA]</scope>
    <source>
        <strain evidence="10">CGMCC 1.7064</strain>
    </source>
</reference>
<evidence type="ECO:0000256" key="2">
    <source>
        <dbReference type="ARBA" id="ARBA00022617"/>
    </source>
</evidence>
<proteinExistence type="inferred from homology"/>
<name>A0ABQ2LS00_9MICC</name>
<keyword evidence="6 7" id="KW-0408">Iron</keyword>
<evidence type="ECO:0000256" key="7">
    <source>
        <dbReference type="RuleBase" id="RU364112"/>
    </source>
</evidence>
<evidence type="ECO:0000256" key="1">
    <source>
        <dbReference type="ARBA" id="ARBA00010342"/>
    </source>
</evidence>
<dbReference type="Gene3D" id="1.10.8.640">
    <property type="entry name" value="Cytochrome C biogenesis protein"/>
    <property type="match status" value="1"/>
</dbReference>
<dbReference type="RefSeq" id="WP_188804508.1">
    <property type="nucleotide sequence ID" value="NZ_BAAAOU010000001.1"/>
</dbReference>
<dbReference type="InterPro" id="IPR011990">
    <property type="entry name" value="TPR-like_helical_dom_sf"/>
</dbReference>
<comment type="similarity">
    <text evidence="1 7">Belongs to the CcmH/CycL/Ccl2/NrfF family.</text>
</comment>
<dbReference type="PANTHER" id="PTHR47870:SF1">
    <property type="entry name" value="CYTOCHROME C-TYPE BIOGENESIS PROTEIN CCMH"/>
    <property type="match status" value="1"/>
</dbReference>
<evidence type="ECO:0000259" key="8">
    <source>
        <dbReference type="Pfam" id="PF03918"/>
    </source>
</evidence>
<keyword evidence="7" id="KW-0472">Membrane</keyword>
<evidence type="ECO:0000256" key="4">
    <source>
        <dbReference type="ARBA" id="ARBA00022729"/>
    </source>
</evidence>
<organism evidence="9 10">
    <name type="scientific">Citricoccus zhacaiensis</name>
    <dbReference type="NCBI Taxonomy" id="489142"/>
    <lineage>
        <taxon>Bacteria</taxon>
        <taxon>Bacillati</taxon>
        <taxon>Actinomycetota</taxon>
        <taxon>Actinomycetes</taxon>
        <taxon>Micrococcales</taxon>
        <taxon>Micrococcaceae</taxon>
        <taxon>Citricoccus</taxon>
    </lineage>
</organism>
<feature type="transmembrane region" description="Helical" evidence="7">
    <location>
        <begin position="105"/>
        <end position="124"/>
    </location>
</feature>
<keyword evidence="7" id="KW-1133">Transmembrane helix</keyword>